<proteinExistence type="predicted"/>
<gene>
    <name evidence="1" type="ORF">CSKR_110185</name>
</gene>
<sequence length="154" mass="16953">MVAGVLNAQMCWLSPSVTQVGDQHELESVHTDSGERLLQLFTDRRLFLRKREFTDRKVRSSNPTSASRLPLSRLGQPGSIPALVLPSGGMALDCKRFIINLGASWTKWLEREFTDRKVRSSNPTSASRLPLSRLGQPGSIPALVLPSGGMAVRQ</sequence>
<dbReference type="Proteomes" id="UP000286415">
    <property type="component" value="Unassembled WGS sequence"/>
</dbReference>
<keyword evidence="2" id="KW-1185">Reference proteome</keyword>
<protein>
    <submittedName>
        <fullName evidence="1">Uncharacterized protein</fullName>
    </submittedName>
</protein>
<name>A0A3R7D818_CLOSI</name>
<reference evidence="1 2" key="1">
    <citation type="journal article" date="2018" name="Biotechnol. Adv.">
        <title>Improved genomic resources and new bioinformatic workflow for the carcinogenic parasite Clonorchis sinensis: Biotechnological implications.</title>
        <authorList>
            <person name="Wang D."/>
            <person name="Korhonen P.K."/>
            <person name="Gasser R.B."/>
            <person name="Young N.D."/>
        </authorList>
    </citation>
    <scope>NUCLEOTIDE SEQUENCE [LARGE SCALE GENOMIC DNA]</scope>
    <source>
        <strain evidence="1">Cs-k2</strain>
    </source>
</reference>
<dbReference type="OrthoDB" id="6227366at2759"/>
<accession>A0A3R7D818</accession>
<evidence type="ECO:0000313" key="2">
    <source>
        <dbReference type="Proteomes" id="UP000286415"/>
    </source>
</evidence>
<dbReference type="EMBL" id="NIRI02000042">
    <property type="protein sequence ID" value="KAG5450326.1"/>
    <property type="molecule type" value="Genomic_DNA"/>
</dbReference>
<dbReference type="InParanoid" id="A0A3R7D818"/>
<organism evidence="1 2">
    <name type="scientific">Clonorchis sinensis</name>
    <name type="common">Chinese liver fluke</name>
    <dbReference type="NCBI Taxonomy" id="79923"/>
    <lineage>
        <taxon>Eukaryota</taxon>
        <taxon>Metazoa</taxon>
        <taxon>Spiralia</taxon>
        <taxon>Lophotrochozoa</taxon>
        <taxon>Platyhelminthes</taxon>
        <taxon>Trematoda</taxon>
        <taxon>Digenea</taxon>
        <taxon>Opisthorchiida</taxon>
        <taxon>Opisthorchiata</taxon>
        <taxon>Opisthorchiidae</taxon>
        <taxon>Clonorchis</taxon>
    </lineage>
</organism>
<evidence type="ECO:0000313" key="1">
    <source>
        <dbReference type="EMBL" id="KAG5450326.1"/>
    </source>
</evidence>
<dbReference type="AlphaFoldDB" id="A0A3R7D818"/>
<comment type="caution">
    <text evidence="1">The sequence shown here is derived from an EMBL/GenBank/DDBJ whole genome shotgun (WGS) entry which is preliminary data.</text>
</comment>
<reference evidence="1 2" key="2">
    <citation type="journal article" date="2021" name="Genomics">
        <title>High-quality reference genome for Clonorchis sinensis.</title>
        <authorList>
            <person name="Young N.D."/>
            <person name="Stroehlein A.J."/>
            <person name="Kinkar L."/>
            <person name="Wang T."/>
            <person name="Sohn W.M."/>
            <person name="Chang B.C.H."/>
            <person name="Kaur P."/>
            <person name="Weisz D."/>
            <person name="Dudchenko O."/>
            <person name="Aiden E.L."/>
            <person name="Korhonen P.K."/>
            <person name="Gasser R.B."/>
        </authorList>
    </citation>
    <scope>NUCLEOTIDE SEQUENCE [LARGE SCALE GENOMIC DNA]</scope>
    <source>
        <strain evidence="1">Cs-k2</strain>
    </source>
</reference>